<evidence type="ECO:0000256" key="3">
    <source>
        <dbReference type="ARBA" id="ARBA00011738"/>
    </source>
</evidence>
<keyword evidence="6" id="KW-0032">Aminotransferase</keyword>
<dbReference type="InterPro" id="IPR043131">
    <property type="entry name" value="BCAT-like_N"/>
</dbReference>
<dbReference type="Gene3D" id="3.20.10.10">
    <property type="entry name" value="D-amino Acid Aminotransferase, subunit A, domain 2"/>
    <property type="match status" value="1"/>
</dbReference>
<evidence type="ECO:0000256" key="6">
    <source>
        <dbReference type="ARBA" id="ARBA00022576"/>
    </source>
</evidence>
<dbReference type="EC" id="2.6.1.21" evidence="4 13"/>
<dbReference type="Gene3D" id="3.30.470.10">
    <property type="match status" value="1"/>
</dbReference>
<dbReference type="Proteomes" id="UP001500920">
    <property type="component" value="Unassembled WGS sequence"/>
</dbReference>
<evidence type="ECO:0000256" key="13">
    <source>
        <dbReference type="RuleBase" id="RU004520"/>
    </source>
</evidence>
<proteinExistence type="inferred from homology"/>
<comment type="cofactor">
    <cofactor evidence="1 12">
        <name>pyridoxal 5'-phosphate</name>
        <dbReference type="ChEBI" id="CHEBI:597326"/>
    </cofactor>
</comment>
<dbReference type="InterPro" id="IPR001544">
    <property type="entry name" value="Aminotrans_IV"/>
</dbReference>
<dbReference type="PANTHER" id="PTHR42743">
    <property type="entry name" value="AMINO-ACID AMINOTRANSFERASE"/>
    <property type="match status" value="1"/>
</dbReference>
<reference evidence="15" key="1">
    <citation type="journal article" date="2019" name="Int. J. Syst. Evol. Microbiol.">
        <title>The Global Catalogue of Microorganisms (GCM) 10K type strain sequencing project: providing services to taxonomists for standard genome sequencing and annotation.</title>
        <authorList>
            <consortium name="The Broad Institute Genomics Platform"/>
            <consortium name="The Broad Institute Genome Sequencing Center for Infectious Disease"/>
            <person name="Wu L."/>
            <person name="Ma J."/>
        </authorList>
    </citation>
    <scope>NUCLEOTIDE SEQUENCE [LARGE SCALE GENOMIC DNA]</scope>
    <source>
        <strain evidence="15">JCM 16981</strain>
    </source>
</reference>
<dbReference type="InterPro" id="IPR005784">
    <property type="entry name" value="D_amino_transT"/>
</dbReference>
<dbReference type="CDD" id="cd01558">
    <property type="entry name" value="D-AAT_like"/>
    <property type="match status" value="1"/>
</dbReference>
<evidence type="ECO:0000256" key="1">
    <source>
        <dbReference type="ARBA" id="ARBA00001933"/>
    </source>
</evidence>
<dbReference type="InterPro" id="IPR043132">
    <property type="entry name" value="BCAT-like_C"/>
</dbReference>
<comment type="caution">
    <text evidence="14">The sequence shown here is derived from an EMBL/GenBank/DDBJ whole genome shotgun (WGS) entry which is preliminary data.</text>
</comment>
<comment type="similarity">
    <text evidence="2 11">Belongs to the class-IV pyridoxal-phosphate-dependent aminotransferase family.</text>
</comment>
<accession>A0ABP7EXB7</accession>
<evidence type="ECO:0000256" key="9">
    <source>
        <dbReference type="ARBA" id="ARBA00025411"/>
    </source>
</evidence>
<evidence type="ECO:0000256" key="2">
    <source>
        <dbReference type="ARBA" id="ARBA00009320"/>
    </source>
</evidence>
<evidence type="ECO:0000256" key="11">
    <source>
        <dbReference type="RuleBase" id="RU004106"/>
    </source>
</evidence>
<evidence type="ECO:0000256" key="7">
    <source>
        <dbReference type="ARBA" id="ARBA00022679"/>
    </source>
</evidence>
<keyword evidence="8 12" id="KW-0663">Pyridoxal phosphate</keyword>
<dbReference type="EMBL" id="BAABCK010000022">
    <property type="protein sequence ID" value="GAA3723815.1"/>
    <property type="molecule type" value="Genomic_DNA"/>
</dbReference>
<dbReference type="Pfam" id="PF01063">
    <property type="entry name" value="Aminotran_4"/>
    <property type="match status" value="1"/>
</dbReference>
<dbReference type="PROSITE" id="PS00770">
    <property type="entry name" value="AA_TRANSFER_CLASS_4"/>
    <property type="match status" value="1"/>
</dbReference>
<name>A0ABP7EXB7_9STAP</name>
<keyword evidence="7" id="KW-0808">Transferase</keyword>
<protein>
    <recommendedName>
        <fullName evidence="5 13">D-alanine aminotransferase</fullName>
        <ecNumber evidence="4 13">2.6.1.21</ecNumber>
    </recommendedName>
</protein>
<gene>
    <name evidence="14" type="primary">dat</name>
    <name evidence="14" type="ORF">GCM10022378_12350</name>
</gene>
<evidence type="ECO:0000256" key="12">
    <source>
        <dbReference type="RuleBase" id="RU004516"/>
    </source>
</evidence>
<dbReference type="InterPro" id="IPR036038">
    <property type="entry name" value="Aminotransferase-like"/>
</dbReference>
<dbReference type="SUPFAM" id="SSF56752">
    <property type="entry name" value="D-aminoacid aminotransferase-like PLP-dependent enzymes"/>
    <property type="match status" value="1"/>
</dbReference>
<comment type="function">
    <text evidence="9">Acts on the D-isomers of alanine, leucine, aspartate, glutamate, aminobutyrate, norvaline and asparagine. The enzyme transfers an amino group from a substrate D-amino acid to the pyridoxal phosphate cofactor to form pyridoxamine and an alpha-keto acid in the first half-reaction. The second half-reaction is the reverse of the first, transferring the amino group from the pyridoxamine to a second alpha-keto acid to form the product D-amino acid via a ping-pong mechanism. This is an important process in the formation of D-alanine and D-glutamate, which are essential bacterial cell wall components.</text>
</comment>
<sequence>MKISYYNGEFKQDSDISIDYNDRAFYFGDGVYEVIRLYNGVFYTLEAHIDRLFRSIEKIGIKGIERNEIMEIIAGLQQQNQISNGYIYLQVSRGIDRRNHSFPVNTPPAVMAYMNTIEGSAAHSKEGAAIITSEDYRWLKCDIKSLNLLPNVLEKQRAVEQGAKEAVLHRNGIVTEGTSTNVFIVKEGVLYTHPADNLILNGITRLSVLEIAGELEIPVKEESFTLADLAAADEVFITSTTLEVLAVGRVDGQTIGEGSKGPMTMRIQETFQKKTQKLNMSK</sequence>
<dbReference type="InterPro" id="IPR050571">
    <property type="entry name" value="Class-IV_PLP-Dep_Aminotrnsfr"/>
</dbReference>
<organism evidence="14 15">
    <name type="scientific">Salinicoccus jeotgali</name>
    <dbReference type="NCBI Taxonomy" id="381634"/>
    <lineage>
        <taxon>Bacteria</taxon>
        <taxon>Bacillati</taxon>
        <taxon>Bacillota</taxon>
        <taxon>Bacilli</taxon>
        <taxon>Bacillales</taxon>
        <taxon>Staphylococcaceae</taxon>
        <taxon>Salinicoccus</taxon>
    </lineage>
</organism>
<evidence type="ECO:0000256" key="5">
    <source>
        <dbReference type="ARBA" id="ARBA00021779"/>
    </source>
</evidence>
<dbReference type="NCBIfam" id="TIGR01121">
    <property type="entry name" value="D_amino_aminoT"/>
    <property type="match status" value="1"/>
</dbReference>
<evidence type="ECO:0000313" key="15">
    <source>
        <dbReference type="Proteomes" id="UP001500920"/>
    </source>
</evidence>
<comment type="subunit">
    <text evidence="3">Homodimer.</text>
</comment>
<dbReference type="PANTHER" id="PTHR42743:SF10">
    <property type="entry name" value="D-ALANINE AMINOTRANSFERASE"/>
    <property type="match status" value="1"/>
</dbReference>
<evidence type="ECO:0000256" key="4">
    <source>
        <dbReference type="ARBA" id="ARBA00012874"/>
    </source>
</evidence>
<evidence type="ECO:0000256" key="8">
    <source>
        <dbReference type="ARBA" id="ARBA00022898"/>
    </source>
</evidence>
<dbReference type="InterPro" id="IPR018300">
    <property type="entry name" value="Aminotrans_IV_CS"/>
</dbReference>
<comment type="catalytic activity">
    <reaction evidence="10 13">
        <text>D-alanine + 2-oxoglutarate = D-glutamate + pyruvate</text>
        <dbReference type="Rhea" id="RHEA:15869"/>
        <dbReference type="ChEBI" id="CHEBI:15361"/>
        <dbReference type="ChEBI" id="CHEBI:16810"/>
        <dbReference type="ChEBI" id="CHEBI:29986"/>
        <dbReference type="ChEBI" id="CHEBI:57416"/>
        <dbReference type="EC" id="2.6.1.21"/>
    </reaction>
</comment>
<evidence type="ECO:0000256" key="10">
    <source>
        <dbReference type="ARBA" id="ARBA00047911"/>
    </source>
</evidence>
<keyword evidence="15" id="KW-1185">Reference proteome</keyword>
<dbReference type="RefSeq" id="WP_344702543.1">
    <property type="nucleotide sequence ID" value="NZ_BAABCK010000022.1"/>
</dbReference>
<evidence type="ECO:0000313" key="14">
    <source>
        <dbReference type="EMBL" id="GAA3723815.1"/>
    </source>
</evidence>